<comment type="caution">
    <text evidence="1">The sequence shown here is derived from an EMBL/GenBank/DDBJ whole genome shotgun (WGS) entry which is preliminary data.</text>
</comment>
<gene>
    <name evidence="1" type="ORF">N7463_007329</name>
</gene>
<reference evidence="1" key="1">
    <citation type="submission" date="2022-12" db="EMBL/GenBank/DDBJ databases">
        <authorList>
            <person name="Petersen C."/>
        </authorList>
    </citation>
    <scope>NUCLEOTIDE SEQUENCE</scope>
    <source>
        <strain evidence="1">IBT 29495</strain>
    </source>
</reference>
<reference evidence="1" key="2">
    <citation type="journal article" date="2023" name="IMA Fungus">
        <title>Comparative genomic study of the Penicillium genus elucidates a diverse pangenome and 15 lateral gene transfer events.</title>
        <authorList>
            <person name="Petersen C."/>
            <person name="Sorensen T."/>
            <person name="Nielsen M.R."/>
            <person name="Sondergaard T.E."/>
            <person name="Sorensen J.L."/>
            <person name="Fitzpatrick D.A."/>
            <person name="Frisvad J.C."/>
            <person name="Nielsen K.L."/>
        </authorList>
    </citation>
    <scope>NUCLEOTIDE SEQUENCE</scope>
    <source>
        <strain evidence="1">IBT 29495</strain>
    </source>
</reference>
<proteinExistence type="predicted"/>
<protein>
    <submittedName>
        <fullName evidence="1">Uncharacterized protein</fullName>
    </submittedName>
</protein>
<evidence type="ECO:0000313" key="1">
    <source>
        <dbReference type="EMBL" id="KAJ5504455.1"/>
    </source>
</evidence>
<dbReference type="Proteomes" id="UP001149954">
    <property type="component" value="Unassembled WGS sequence"/>
</dbReference>
<keyword evidence="2" id="KW-1185">Reference proteome</keyword>
<dbReference type="AlphaFoldDB" id="A0A9X0C7G7"/>
<dbReference type="EMBL" id="JAPWDS010000003">
    <property type="protein sequence ID" value="KAJ5504455.1"/>
    <property type="molecule type" value="Genomic_DNA"/>
</dbReference>
<name>A0A9X0C7G7_9EURO</name>
<dbReference type="OrthoDB" id="3231000at2759"/>
<organism evidence="1 2">
    <name type="scientific">Penicillium fimorum</name>
    <dbReference type="NCBI Taxonomy" id="1882269"/>
    <lineage>
        <taxon>Eukaryota</taxon>
        <taxon>Fungi</taxon>
        <taxon>Dikarya</taxon>
        <taxon>Ascomycota</taxon>
        <taxon>Pezizomycotina</taxon>
        <taxon>Eurotiomycetes</taxon>
        <taxon>Eurotiomycetidae</taxon>
        <taxon>Eurotiales</taxon>
        <taxon>Aspergillaceae</taxon>
        <taxon>Penicillium</taxon>
    </lineage>
</organism>
<sequence>MIGNKAEIEGYLQVPLRFAFKWIDAPYYTTDLSVYVFQPYGKPPQVKTLDVILTSMEYEQLRRAIIVVNSHNTLADLRRDFLPQVFQQDVAGLSYIMQLFRIVCAKITDELVTFLTKACDDINYMVSAAISDSTPCAQTNLFRPMKDGFVPLEARCNIFGT</sequence>
<accession>A0A9X0C7G7</accession>
<evidence type="ECO:0000313" key="2">
    <source>
        <dbReference type="Proteomes" id="UP001149954"/>
    </source>
</evidence>